<feature type="transmembrane region" description="Helical" evidence="6">
    <location>
        <begin position="55"/>
        <end position="76"/>
    </location>
</feature>
<dbReference type="PANTHER" id="PTHR43124">
    <property type="entry name" value="PURINE EFFLUX PUMP PBUE"/>
    <property type="match status" value="1"/>
</dbReference>
<feature type="transmembrane region" description="Helical" evidence="6">
    <location>
        <begin position="176"/>
        <end position="196"/>
    </location>
</feature>
<keyword evidence="5 6" id="KW-0472">Membrane</keyword>
<dbReference type="InterPro" id="IPR050189">
    <property type="entry name" value="MFS_Efflux_Transporters"/>
</dbReference>
<dbReference type="Proteomes" id="UP001589810">
    <property type="component" value="Unassembled WGS sequence"/>
</dbReference>
<dbReference type="InterPro" id="IPR001958">
    <property type="entry name" value="Tet-R_TetA/multi-R_MdtG-like"/>
</dbReference>
<accession>A0ABV6MN38</accession>
<name>A0ABV6MN38_9PSEU</name>
<evidence type="ECO:0000259" key="7">
    <source>
        <dbReference type="PROSITE" id="PS50850"/>
    </source>
</evidence>
<feature type="domain" description="Major facilitator superfamily (MFS) profile" evidence="7">
    <location>
        <begin position="22"/>
        <end position="407"/>
    </location>
</feature>
<evidence type="ECO:0000256" key="2">
    <source>
        <dbReference type="ARBA" id="ARBA00022475"/>
    </source>
</evidence>
<evidence type="ECO:0000256" key="1">
    <source>
        <dbReference type="ARBA" id="ARBA00004651"/>
    </source>
</evidence>
<dbReference type="Pfam" id="PF07690">
    <property type="entry name" value="MFS_1"/>
    <property type="match status" value="1"/>
</dbReference>
<evidence type="ECO:0000256" key="5">
    <source>
        <dbReference type="ARBA" id="ARBA00023136"/>
    </source>
</evidence>
<keyword evidence="3 6" id="KW-0812">Transmembrane</keyword>
<comment type="subcellular location">
    <subcellularLocation>
        <location evidence="1">Cell membrane</location>
        <topology evidence="1">Multi-pass membrane protein</topology>
    </subcellularLocation>
</comment>
<dbReference type="InterPro" id="IPR011701">
    <property type="entry name" value="MFS"/>
</dbReference>
<dbReference type="InterPro" id="IPR036259">
    <property type="entry name" value="MFS_trans_sf"/>
</dbReference>
<proteinExistence type="predicted"/>
<protein>
    <submittedName>
        <fullName evidence="8">MFS transporter</fullName>
    </submittedName>
</protein>
<feature type="transmembrane region" description="Helical" evidence="6">
    <location>
        <begin position="229"/>
        <end position="251"/>
    </location>
</feature>
<feature type="transmembrane region" description="Helical" evidence="6">
    <location>
        <begin position="113"/>
        <end position="137"/>
    </location>
</feature>
<evidence type="ECO:0000256" key="3">
    <source>
        <dbReference type="ARBA" id="ARBA00022692"/>
    </source>
</evidence>
<gene>
    <name evidence="8" type="ORF">ACFFH7_08645</name>
</gene>
<feature type="transmembrane region" description="Helical" evidence="6">
    <location>
        <begin position="353"/>
        <end position="372"/>
    </location>
</feature>
<feature type="transmembrane region" description="Helical" evidence="6">
    <location>
        <begin position="88"/>
        <end position="107"/>
    </location>
</feature>
<dbReference type="InterPro" id="IPR020846">
    <property type="entry name" value="MFS_dom"/>
</dbReference>
<evidence type="ECO:0000313" key="9">
    <source>
        <dbReference type="Proteomes" id="UP001589810"/>
    </source>
</evidence>
<dbReference type="PROSITE" id="PS50850">
    <property type="entry name" value="MFS"/>
    <property type="match status" value="1"/>
</dbReference>
<evidence type="ECO:0000256" key="4">
    <source>
        <dbReference type="ARBA" id="ARBA00022989"/>
    </source>
</evidence>
<dbReference type="RefSeq" id="WP_273942429.1">
    <property type="nucleotide sequence ID" value="NZ_CP097263.1"/>
</dbReference>
<evidence type="ECO:0000256" key="6">
    <source>
        <dbReference type="SAM" id="Phobius"/>
    </source>
</evidence>
<dbReference type="Gene3D" id="1.20.1250.20">
    <property type="entry name" value="MFS general substrate transporter like domains"/>
    <property type="match status" value="2"/>
</dbReference>
<feature type="transmembrane region" description="Helical" evidence="6">
    <location>
        <begin position="314"/>
        <end position="333"/>
    </location>
</feature>
<feature type="transmembrane region" description="Helical" evidence="6">
    <location>
        <begin position="384"/>
        <end position="402"/>
    </location>
</feature>
<sequence length="418" mass="44044">MSSTPDTAALRRPLSRPVATWGLVLMAVSFLINAMDRQVFYPLLPEISGTYHFSLSQGGLLATGFTLGVAVGGLPAGHLVDRVPRKTILVVSILIYSLGTVLTPLAAGFADLALYRLLSGLGEGMQAAALYAAFGAYFHQRRSLAFGVLGVAFGVGVLIGPIIGTGLDQGLSTWRAPFYLFGALGVLVALLILATVHKGLTESSAAAEHATSADLSELPTGPYNRNTMLLALAAVGGGLAFYGFIGLYPTYLRTVLHFSPGQTAIATSLIGAGAAMSLPTGWLGDRIDPRKLLLVTYAGVAVSAYLLFNGPDTAAWHYVFAFVLAGFLAGSMFTNVNSTMNRSVRPAQSGRAAGLFVATYYAAAAVSGFVFAQLVARVSWHGAALWQLTVLPAVMLVPLWFLDSRRILGAPRNRKEMA</sequence>
<organism evidence="8 9">
    <name type="scientific">Kutzneria chonburiensis</name>
    <dbReference type="NCBI Taxonomy" id="1483604"/>
    <lineage>
        <taxon>Bacteria</taxon>
        <taxon>Bacillati</taxon>
        <taxon>Actinomycetota</taxon>
        <taxon>Actinomycetes</taxon>
        <taxon>Pseudonocardiales</taxon>
        <taxon>Pseudonocardiaceae</taxon>
        <taxon>Kutzneria</taxon>
    </lineage>
</organism>
<keyword evidence="4 6" id="KW-1133">Transmembrane helix</keyword>
<keyword evidence="9" id="KW-1185">Reference proteome</keyword>
<dbReference type="PRINTS" id="PR01035">
    <property type="entry name" value="TCRTETA"/>
</dbReference>
<dbReference type="EMBL" id="JBHLUD010000002">
    <property type="protein sequence ID" value="MFC0541547.1"/>
    <property type="molecule type" value="Genomic_DNA"/>
</dbReference>
<dbReference type="PANTHER" id="PTHR43124:SF3">
    <property type="entry name" value="CHLORAMPHENICOL EFFLUX PUMP RV0191"/>
    <property type="match status" value="1"/>
</dbReference>
<evidence type="ECO:0000313" key="8">
    <source>
        <dbReference type="EMBL" id="MFC0541547.1"/>
    </source>
</evidence>
<feature type="transmembrane region" description="Helical" evidence="6">
    <location>
        <begin position="144"/>
        <end position="164"/>
    </location>
</feature>
<keyword evidence="2" id="KW-1003">Cell membrane</keyword>
<feature type="transmembrane region" description="Helical" evidence="6">
    <location>
        <begin position="18"/>
        <end position="35"/>
    </location>
</feature>
<feature type="transmembrane region" description="Helical" evidence="6">
    <location>
        <begin position="291"/>
        <end position="308"/>
    </location>
</feature>
<dbReference type="SUPFAM" id="SSF103473">
    <property type="entry name" value="MFS general substrate transporter"/>
    <property type="match status" value="1"/>
</dbReference>
<feature type="transmembrane region" description="Helical" evidence="6">
    <location>
        <begin position="263"/>
        <end position="284"/>
    </location>
</feature>
<comment type="caution">
    <text evidence="8">The sequence shown here is derived from an EMBL/GenBank/DDBJ whole genome shotgun (WGS) entry which is preliminary data.</text>
</comment>
<reference evidence="8 9" key="1">
    <citation type="submission" date="2024-09" db="EMBL/GenBank/DDBJ databases">
        <authorList>
            <person name="Sun Q."/>
            <person name="Mori K."/>
        </authorList>
    </citation>
    <scope>NUCLEOTIDE SEQUENCE [LARGE SCALE GENOMIC DNA]</scope>
    <source>
        <strain evidence="8 9">TBRC 1432</strain>
    </source>
</reference>